<dbReference type="CDD" id="cd16833">
    <property type="entry name" value="YfiH"/>
    <property type="match status" value="1"/>
</dbReference>
<accession>A0A2D3WHD9</accession>
<dbReference type="GO" id="GO:0017061">
    <property type="term" value="F:S-methyl-5-thioadenosine phosphorylase activity"/>
    <property type="evidence" value="ECO:0007669"/>
    <property type="project" value="UniProtKB-EC"/>
</dbReference>
<organism evidence="11 12">
    <name type="scientific">Sulfurospirillum cavolei</name>
    <dbReference type="NCBI Taxonomy" id="366522"/>
    <lineage>
        <taxon>Bacteria</taxon>
        <taxon>Pseudomonadati</taxon>
        <taxon>Campylobacterota</taxon>
        <taxon>Epsilonproteobacteria</taxon>
        <taxon>Campylobacterales</taxon>
        <taxon>Sulfurospirillaceae</taxon>
        <taxon>Sulfurospirillum</taxon>
    </lineage>
</organism>
<proteinExistence type="inferred from homology"/>
<dbReference type="InterPro" id="IPR011324">
    <property type="entry name" value="Cytotoxic_necrot_fac-like_cat"/>
</dbReference>
<dbReference type="PANTHER" id="PTHR30616:SF2">
    <property type="entry name" value="PURINE NUCLEOSIDE PHOSPHORYLASE LACC1"/>
    <property type="match status" value="1"/>
</dbReference>
<name>A0A2D3WHD9_9BACT</name>
<evidence type="ECO:0000256" key="1">
    <source>
        <dbReference type="ARBA" id="ARBA00000553"/>
    </source>
</evidence>
<dbReference type="EMBL" id="DLUG01000123">
    <property type="protein sequence ID" value="DAB36499.1"/>
    <property type="molecule type" value="Genomic_DNA"/>
</dbReference>
<protein>
    <recommendedName>
        <fullName evidence="10">Purine nucleoside phosphorylase</fullName>
    </recommendedName>
</protein>
<evidence type="ECO:0000256" key="3">
    <source>
        <dbReference type="ARBA" id="ARBA00022679"/>
    </source>
</evidence>
<evidence type="ECO:0000256" key="6">
    <source>
        <dbReference type="ARBA" id="ARBA00022833"/>
    </source>
</evidence>
<reference evidence="11 12" key="1">
    <citation type="journal article" date="2017" name="Front. Microbiol.">
        <title>Comparative Genomic Analysis of the Class Epsilonproteobacteria and Proposed Reclassification to Epsilonbacteraeota (phyl. nov.).</title>
        <authorList>
            <person name="Waite D.W."/>
            <person name="Vanwonterghem I."/>
            <person name="Rinke C."/>
            <person name="Parks D.H."/>
            <person name="Zhang Y."/>
            <person name="Takai K."/>
            <person name="Sievert S.M."/>
            <person name="Simon J."/>
            <person name="Campbell B.J."/>
            <person name="Hanson T.E."/>
            <person name="Woyke T."/>
            <person name="Klotz M.G."/>
            <person name="Hugenholtz P."/>
        </authorList>
    </citation>
    <scope>NUCLEOTIDE SEQUENCE [LARGE SCALE GENOMIC DNA]</scope>
    <source>
        <strain evidence="11">UBA11420</strain>
    </source>
</reference>
<dbReference type="PANTHER" id="PTHR30616">
    <property type="entry name" value="UNCHARACTERIZED PROTEIN YFIH"/>
    <property type="match status" value="1"/>
</dbReference>
<comment type="catalytic activity">
    <reaction evidence="1">
        <text>inosine + phosphate = alpha-D-ribose 1-phosphate + hypoxanthine</text>
        <dbReference type="Rhea" id="RHEA:27646"/>
        <dbReference type="ChEBI" id="CHEBI:17368"/>
        <dbReference type="ChEBI" id="CHEBI:17596"/>
        <dbReference type="ChEBI" id="CHEBI:43474"/>
        <dbReference type="ChEBI" id="CHEBI:57720"/>
        <dbReference type="EC" id="2.4.2.1"/>
    </reaction>
    <physiologicalReaction direction="left-to-right" evidence="1">
        <dbReference type="Rhea" id="RHEA:27647"/>
    </physiologicalReaction>
</comment>
<evidence type="ECO:0000256" key="2">
    <source>
        <dbReference type="ARBA" id="ARBA00007353"/>
    </source>
</evidence>
<keyword evidence="4" id="KW-0479">Metal-binding</keyword>
<evidence type="ECO:0000256" key="5">
    <source>
        <dbReference type="ARBA" id="ARBA00022801"/>
    </source>
</evidence>
<dbReference type="STRING" id="366522.GCA_001548055_00603"/>
<comment type="caution">
    <text evidence="11">The sequence shown here is derived from an EMBL/GenBank/DDBJ whole genome shotgun (WGS) entry which is preliminary data.</text>
</comment>
<dbReference type="InterPro" id="IPR003730">
    <property type="entry name" value="Cu_polyphenol_OxRdtase"/>
</dbReference>
<evidence type="ECO:0000256" key="10">
    <source>
        <dbReference type="RuleBase" id="RU361274"/>
    </source>
</evidence>
<dbReference type="Proteomes" id="UP000231638">
    <property type="component" value="Unassembled WGS sequence"/>
</dbReference>
<keyword evidence="5" id="KW-0378">Hydrolase</keyword>
<evidence type="ECO:0000256" key="8">
    <source>
        <dbReference type="ARBA" id="ARBA00048968"/>
    </source>
</evidence>
<keyword evidence="3" id="KW-0808">Transferase</keyword>
<dbReference type="GO" id="GO:0016787">
    <property type="term" value="F:hydrolase activity"/>
    <property type="evidence" value="ECO:0007669"/>
    <property type="project" value="UniProtKB-KW"/>
</dbReference>
<evidence type="ECO:0000256" key="7">
    <source>
        <dbReference type="ARBA" id="ARBA00047989"/>
    </source>
</evidence>
<keyword evidence="6" id="KW-0862">Zinc</keyword>
<dbReference type="Gene3D" id="3.60.140.10">
    <property type="entry name" value="CNF1/YfiH-like putative cysteine hydrolases"/>
    <property type="match status" value="1"/>
</dbReference>
<comment type="catalytic activity">
    <reaction evidence="7">
        <text>adenosine + H2O + H(+) = inosine + NH4(+)</text>
        <dbReference type="Rhea" id="RHEA:24408"/>
        <dbReference type="ChEBI" id="CHEBI:15377"/>
        <dbReference type="ChEBI" id="CHEBI:15378"/>
        <dbReference type="ChEBI" id="CHEBI:16335"/>
        <dbReference type="ChEBI" id="CHEBI:17596"/>
        <dbReference type="ChEBI" id="CHEBI:28938"/>
        <dbReference type="EC" id="3.5.4.4"/>
    </reaction>
    <physiologicalReaction direction="left-to-right" evidence="7">
        <dbReference type="Rhea" id="RHEA:24409"/>
    </physiologicalReaction>
</comment>
<comment type="catalytic activity">
    <reaction evidence="8">
        <text>adenosine + phosphate = alpha-D-ribose 1-phosphate + adenine</text>
        <dbReference type="Rhea" id="RHEA:27642"/>
        <dbReference type="ChEBI" id="CHEBI:16335"/>
        <dbReference type="ChEBI" id="CHEBI:16708"/>
        <dbReference type="ChEBI" id="CHEBI:43474"/>
        <dbReference type="ChEBI" id="CHEBI:57720"/>
        <dbReference type="EC" id="2.4.2.1"/>
    </reaction>
    <physiologicalReaction direction="left-to-right" evidence="8">
        <dbReference type="Rhea" id="RHEA:27643"/>
    </physiologicalReaction>
</comment>
<dbReference type="Pfam" id="PF02578">
    <property type="entry name" value="Cu-oxidase_4"/>
    <property type="match status" value="1"/>
</dbReference>
<dbReference type="InterPro" id="IPR038371">
    <property type="entry name" value="Cu_polyphenol_OxRdtase_sf"/>
</dbReference>
<comment type="similarity">
    <text evidence="2 10">Belongs to the purine nucleoside phosphorylase YfiH/LACC1 family.</text>
</comment>
<dbReference type="AlphaFoldDB" id="A0A2D3WHD9"/>
<evidence type="ECO:0000313" key="12">
    <source>
        <dbReference type="Proteomes" id="UP000231638"/>
    </source>
</evidence>
<dbReference type="NCBIfam" id="TIGR00726">
    <property type="entry name" value="peptidoglycan editing factor PgeF"/>
    <property type="match status" value="1"/>
</dbReference>
<gene>
    <name evidence="11" type="ORF">CFH80_04550</name>
</gene>
<evidence type="ECO:0000256" key="9">
    <source>
        <dbReference type="ARBA" id="ARBA00049893"/>
    </source>
</evidence>
<sequence length="224" mass="25077">MRFMFTDRFGGVSPFPFESLNVAYHVGDRPENVALNRERLREKIGAETLVFMEQVHQNSVERIETGLETPVCDAMITNRKGIGLCVMVADCIPVLLYDAVTQSIGVAHAGREGVRLGVVQACALAMQKAYGTKPEDLHVRLGPSIHACCYEVGPEVTHGFERYLYVREGRYFLDLQHALQEALSTLGILTCKIEISAECSCCNRDYFSYRREKQTGRFAGVMCL</sequence>
<evidence type="ECO:0000313" key="11">
    <source>
        <dbReference type="EMBL" id="DAB36499.1"/>
    </source>
</evidence>
<dbReference type="SUPFAM" id="SSF64438">
    <property type="entry name" value="CNF1/YfiH-like putative cysteine hydrolases"/>
    <property type="match status" value="1"/>
</dbReference>
<evidence type="ECO:0000256" key="4">
    <source>
        <dbReference type="ARBA" id="ARBA00022723"/>
    </source>
</evidence>
<comment type="catalytic activity">
    <reaction evidence="9">
        <text>S-methyl-5'-thioadenosine + phosphate = 5-(methylsulfanyl)-alpha-D-ribose 1-phosphate + adenine</text>
        <dbReference type="Rhea" id="RHEA:11852"/>
        <dbReference type="ChEBI" id="CHEBI:16708"/>
        <dbReference type="ChEBI" id="CHEBI:17509"/>
        <dbReference type="ChEBI" id="CHEBI:43474"/>
        <dbReference type="ChEBI" id="CHEBI:58533"/>
        <dbReference type="EC" id="2.4.2.28"/>
    </reaction>
    <physiologicalReaction direction="left-to-right" evidence="9">
        <dbReference type="Rhea" id="RHEA:11853"/>
    </physiologicalReaction>
</comment>
<dbReference type="GO" id="GO:0005507">
    <property type="term" value="F:copper ion binding"/>
    <property type="evidence" value="ECO:0007669"/>
    <property type="project" value="TreeGrafter"/>
</dbReference>